<dbReference type="EMBL" id="JAYMYR010000007">
    <property type="protein sequence ID" value="KAK7354424.1"/>
    <property type="molecule type" value="Genomic_DNA"/>
</dbReference>
<dbReference type="PANTHER" id="PTHR33743:SF19">
    <property type="entry name" value="PROTEIN GOLVEN 6"/>
    <property type="match status" value="1"/>
</dbReference>
<gene>
    <name evidence="1" type="ORF">VNO80_19887</name>
</gene>
<name>A0AAN9R161_PHACN</name>
<evidence type="ECO:0000313" key="2">
    <source>
        <dbReference type="Proteomes" id="UP001374584"/>
    </source>
</evidence>
<dbReference type="PANTHER" id="PTHR33743">
    <property type="entry name" value="PROTEIN GOLVEN 6-RELATED"/>
    <property type="match status" value="1"/>
</dbReference>
<proteinExistence type="predicted"/>
<sequence>MYLSIALFHGMQHFTFHNYHNPSISSCDYMTKHRNLTYHVALKFGMLRMSNKPPAVSTATDSKLDTPSAAIDVQCEELDILCTLVQEGTFLESAVGSIVEELRDLTKELVLLFYPSFLQMKPSFVIYLLLLFLFLTEARGIRLEKGSFAAQQHKQHDQESNLLKRINSAAKRKATLCEDEQYCAGKIKFRKLVTSSTSSIQDISKNVKNEGNEAEGPEIDNSRNYKGNWEGKEIFVNKQQELSHENYLDLVDIAGMDYSPAKKNPPIHN</sequence>
<evidence type="ECO:0000313" key="1">
    <source>
        <dbReference type="EMBL" id="KAK7354424.1"/>
    </source>
</evidence>
<dbReference type="InterPro" id="IPR049306">
    <property type="entry name" value="GLV1-2"/>
</dbReference>
<reference evidence="1 2" key="1">
    <citation type="submission" date="2024-01" db="EMBL/GenBank/DDBJ databases">
        <title>The genomes of 5 underutilized Papilionoideae crops provide insights into root nodulation and disease resistanc.</title>
        <authorList>
            <person name="Jiang F."/>
        </authorList>
    </citation>
    <scope>NUCLEOTIDE SEQUENCE [LARGE SCALE GENOMIC DNA]</scope>
    <source>
        <strain evidence="1">JINMINGXINNONG_FW02</strain>
        <tissue evidence="1">Leaves</tissue>
    </source>
</reference>
<accession>A0AAN9R161</accession>
<protein>
    <submittedName>
        <fullName evidence="1">Uncharacterized protein</fullName>
    </submittedName>
</protein>
<dbReference type="Pfam" id="PF21529">
    <property type="entry name" value="GLV1-2"/>
    <property type="match status" value="1"/>
</dbReference>
<dbReference type="Proteomes" id="UP001374584">
    <property type="component" value="Unassembled WGS sequence"/>
</dbReference>
<dbReference type="AlphaFoldDB" id="A0AAN9R161"/>
<keyword evidence="2" id="KW-1185">Reference proteome</keyword>
<organism evidence="1 2">
    <name type="scientific">Phaseolus coccineus</name>
    <name type="common">Scarlet runner bean</name>
    <name type="synonym">Phaseolus multiflorus</name>
    <dbReference type="NCBI Taxonomy" id="3886"/>
    <lineage>
        <taxon>Eukaryota</taxon>
        <taxon>Viridiplantae</taxon>
        <taxon>Streptophyta</taxon>
        <taxon>Embryophyta</taxon>
        <taxon>Tracheophyta</taxon>
        <taxon>Spermatophyta</taxon>
        <taxon>Magnoliopsida</taxon>
        <taxon>eudicotyledons</taxon>
        <taxon>Gunneridae</taxon>
        <taxon>Pentapetalae</taxon>
        <taxon>rosids</taxon>
        <taxon>fabids</taxon>
        <taxon>Fabales</taxon>
        <taxon>Fabaceae</taxon>
        <taxon>Papilionoideae</taxon>
        <taxon>50 kb inversion clade</taxon>
        <taxon>NPAAA clade</taxon>
        <taxon>indigoferoid/millettioid clade</taxon>
        <taxon>Phaseoleae</taxon>
        <taxon>Phaseolus</taxon>
    </lineage>
</organism>
<comment type="caution">
    <text evidence="1">The sequence shown here is derived from an EMBL/GenBank/DDBJ whole genome shotgun (WGS) entry which is preliminary data.</text>
</comment>